<keyword evidence="2" id="KW-0732">Signal</keyword>
<dbReference type="EMBL" id="JAEMEF010000015">
    <property type="protein sequence ID" value="MBL7560969.1"/>
    <property type="molecule type" value="Genomic_DNA"/>
</dbReference>
<protein>
    <recommendedName>
        <fullName evidence="5">Vitellogenin II</fullName>
    </recommendedName>
</protein>
<organism evidence="3 4">
    <name type="scientific">Olleya sediminilitoris</name>
    <dbReference type="NCBI Taxonomy" id="2795739"/>
    <lineage>
        <taxon>Bacteria</taxon>
        <taxon>Pseudomonadati</taxon>
        <taxon>Bacteroidota</taxon>
        <taxon>Flavobacteriia</taxon>
        <taxon>Flavobacteriales</taxon>
        <taxon>Flavobacteriaceae</taxon>
    </lineage>
</organism>
<accession>A0ABS1WPB1</accession>
<keyword evidence="4" id="KW-1185">Reference proteome</keyword>
<reference evidence="3 4" key="1">
    <citation type="submission" date="2020-12" db="EMBL/GenBank/DDBJ databases">
        <title>Olleya sediminilitoris sp. nov., isolated from a tidal flat.</title>
        <authorList>
            <person name="Park S."/>
            <person name="Yoon J.-H."/>
        </authorList>
    </citation>
    <scope>NUCLEOTIDE SEQUENCE [LARGE SCALE GENOMIC DNA]</scope>
    <source>
        <strain evidence="3 4">YSTF-M6</strain>
    </source>
</reference>
<feature type="region of interest" description="Disordered" evidence="1">
    <location>
        <begin position="216"/>
        <end position="312"/>
    </location>
</feature>
<evidence type="ECO:0000256" key="1">
    <source>
        <dbReference type="SAM" id="MobiDB-lite"/>
    </source>
</evidence>
<evidence type="ECO:0000313" key="3">
    <source>
        <dbReference type="EMBL" id="MBL7560969.1"/>
    </source>
</evidence>
<evidence type="ECO:0000313" key="4">
    <source>
        <dbReference type="Proteomes" id="UP000605013"/>
    </source>
</evidence>
<dbReference type="Proteomes" id="UP000605013">
    <property type="component" value="Unassembled WGS sequence"/>
</dbReference>
<feature type="compositionally biased region" description="Low complexity" evidence="1">
    <location>
        <begin position="216"/>
        <end position="243"/>
    </location>
</feature>
<proteinExistence type="predicted"/>
<feature type="chain" id="PRO_5045127606" description="Vitellogenin II" evidence="2">
    <location>
        <begin position="31"/>
        <end position="312"/>
    </location>
</feature>
<feature type="compositionally biased region" description="Low complexity" evidence="1">
    <location>
        <begin position="251"/>
        <end position="312"/>
    </location>
</feature>
<dbReference type="RefSeq" id="WP_203001482.1">
    <property type="nucleotide sequence ID" value="NZ_JAEMEF010000015.1"/>
</dbReference>
<dbReference type="PROSITE" id="PS51257">
    <property type="entry name" value="PROKAR_LIPOPROTEIN"/>
    <property type="match status" value="1"/>
</dbReference>
<comment type="caution">
    <text evidence="3">The sequence shown here is derived from an EMBL/GenBank/DDBJ whole genome shotgun (WGS) entry which is preliminary data.</text>
</comment>
<gene>
    <name evidence="3" type="ORF">JAO71_14275</name>
</gene>
<sequence>MKLINYLFNKIPLFTALLAVLALSSCGSYQYVGQSSDGIYQTTTENVEQETVAIPAENNNDYYSNYFKEKALEAEIYNDSDDVFTDIDSYQGSYDETLEETNQNAGWGTSNETVVINIHDNGFYNNYGWAYNNWGWNNWGWNQPWGFNRFGWNSPYAWNYGWGYSGFYNSYWNNPYYGHGYGYGYAYHNGFRRRGIAYNAGRRGSYYRNSAYLNSRSSRINTRNNSVRARTRTNTTRPRTNTTRPRKNTSRPRTNTTRPRTNSTRPRTNTTRPRTNSSTPRSNSSTPRSSAPSRSTPRSRSTSSGSSRRGRG</sequence>
<evidence type="ECO:0008006" key="5">
    <source>
        <dbReference type="Google" id="ProtNLM"/>
    </source>
</evidence>
<evidence type="ECO:0000256" key="2">
    <source>
        <dbReference type="SAM" id="SignalP"/>
    </source>
</evidence>
<name>A0ABS1WPB1_9FLAO</name>
<feature type="signal peptide" evidence="2">
    <location>
        <begin position="1"/>
        <end position="30"/>
    </location>
</feature>